<accession>A0A934SSU7</accession>
<gene>
    <name evidence="1" type="ORF">JJB74_15170</name>
</gene>
<organism evidence="1 2">
    <name type="scientific">Noviherbaspirillum pedocola</name>
    <dbReference type="NCBI Taxonomy" id="2801341"/>
    <lineage>
        <taxon>Bacteria</taxon>
        <taxon>Pseudomonadati</taxon>
        <taxon>Pseudomonadota</taxon>
        <taxon>Betaproteobacteria</taxon>
        <taxon>Burkholderiales</taxon>
        <taxon>Oxalobacteraceae</taxon>
        <taxon>Noviherbaspirillum</taxon>
    </lineage>
</organism>
<dbReference type="RefSeq" id="WP_200592896.1">
    <property type="nucleotide sequence ID" value="NZ_JAEPBG010000006.1"/>
</dbReference>
<dbReference type="AlphaFoldDB" id="A0A934SSU7"/>
<reference evidence="1" key="1">
    <citation type="submission" date="2021-01" db="EMBL/GenBank/DDBJ databases">
        <title>Genome sequence of strain Noviherbaspirillum sp. DKR-6.</title>
        <authorList>
            <person name="Chaudhary D.K."/>
        </authorList>
    </citation>
    <scope>NUCLEOTIDE SEQUENCE</scope>
    <source>
        <strain evidence="1">DKR-6</strain>
    </source>
</reference>
<name>A0A934SSU7_9BURK</name>
<sequence>MSHTTPWRNFHVTVTLAYMLRASDDDLSELLSDRETGHSVSPAEAKALATELQARGFTYLPVCDNAGADGRCQGHDIEA</sequence>
<evidence type="ECO:0000313" key="1">
    <source>
        <dbReference type="EMBL" id="MBK4735960.1"/>
    </source>
</evidence>
<proteinExistence type="predicted"/>
<dbReference type="Proteomes" id="UP000622890">
    <property type="component" value="Unassembled WGS sequence"/>
</dbReference>
<comment type="caution">
    <text evidence="1">The sequence shown here is derived from an EMBL/GenBank/DDBJ whole genome shotgun (WGS) entry which is preliminary data.</text>
</comment>
<keyword evidence="2" id="KW-1185">Reference proteome</keyword>
<dbReference type="EMBL" id="JAEPBG010000006">
    <property type="protein sequence ID" value="MBK4735960.1"/>
    <property type="molecule type" value="Genomic_DNA"/>
</dbReference>
<evidence type="ECO:0000313" key="2">
    <source>
        <dbReference type="Proteomes" id="UP000622890"/>
    </source>
</evidence>
<protein>
    <submittedName>
        <fullName evidence="1">Uncharacterized protein</fullName>
    </submittedName>
</protein>